<proteinExistence type="predicted"/>
<evidence type="ECO:0000313" key="3">
    <source>
        <dbReference type="Proteomes" id="UP000829364"/>
    </source>
</evidence>
<sequence length="309" mass="33570">MAAPAKASTSRASPGATTSLLYINAFDQSIFIGLFFWVSGRVSAQSFRWLDVTWTMCWAFVRGKLLSLGLPWAIYTLVVLTVVPMAAHPIWKLVSVSRQLAEVLHGRERRQRGQRGPLANLLLLDVAAALTVTNEARESISTGNPTTDGSAPRALPFWYGMARRWGWVGVAGVSFLVRLRYPVGETIKPVALQPSYAAQYIFAYAMGFVSLGLGPIFTVPFVAVKPERDDTRPSTTGGRLISSSLISPTTILLVWLLPRLWTGGSSSAVQMCRMASGPAPWVVGISMHFCTRYGTMPPSGSSARPHGLL</sequence>
<feature type="transmembrane region" description="Helical" evidence="1">
    <location>
        <begin position="201"/>
        <end position="224"/>
    </location>
</feature>
<feature type="transmembrane region" description="Helical" evidence="1">
    <location>
        <begin position="72"/>
        <end position="91"/>
    </location>
</feature>
<gene>
    <name evidence="2" type="ORF">JDV02_004051</name>
</gene>
<dbReference type="OrthoDB" id="4141464at2759"/>
<dbReference type="AlphaFoldDB" id="A0A9Q8QDP0"/>
<feature type="transmembrane region" description="Helical" evidence="1">
    <location>
        <begin position="236"/>
        <end position="257"/>
    </location>
</feature>
<accession>A0A9Q8QDP0</accession>
<protein>
    <submittedName>
        <fullName evidence="2">Uncharacterized protein</fullName>
    </submittedName>
</protein>
<dbReference type="GeneID" id="72066007"/>
<keyword evidence="3" id="KW-1185">Reference proteome</keyword>
<evidence type="ECO:0000256" key="1">
    <source>
        <dbReference type="SAM" id="Phobius"/>
    </source>
</evidence>
<organism evidence="2 3">
    <name type="scientific">Purpureocillium takamizusanense</name>
    <dbReference type="NCBI Taxonomy" id="2060973"/>
    <lineage>
        <taxon>Eukaryota</taxon>
        <taxon>Fungi</taxon>
        <taxon>Dikarya</taxon>
        <taxon>Ascomycota</taxon>
        <taxon>Pezizomycotina</taxon>
        <taxon>Sordariomycetes</taxon>
        <taxon>Hypocreomycetidae</taxon>
        <taxon>Hypocreales</taxon>
        <taxon>Ophiocordycipitaceae</taxon>
        <taxon>Purpureocillium</taxon>
    </lineage>
</organism>
<keyword evidence="1" id="KW-0812">Transmembrane</keyword>
<keyword evidence="1" id="KW-1133">Transmembrane helix</keyword>
<dbReference type="Proteomes" id="UP000829364">
    <property type="component" value="Chromosome 3"/>
</dbReference>
<keyword evidence="1" id="KW-0472">Membrane</keyword>
<name>A0A9Q8QDP0_9HYPO</name>
<reference evidence="2" key="1">
    <citation type="submission" date="2021-11" db="EMBL/GenBank/DDBJ databases">
        <title>Purpureocillium_takamizusanense_genome.</title>
        <authorList>
            <person name="Nguyen N.-H."/>
        </authorList>
    </citation>
    <scope>NUCLEOTIDE SEQUENCE</scope>
    <source>
        <strain evidence="2">PT3</strain>
    </source>
</reference>
<evidence type="ECO:0000313" key="2">
    <source>
        <dbReference type="EMBL" id="UNI17730.1"/>
    </source>
</evidence>
<feature type="transmembrane region" description="Helical" evidence="1">
    <location>
        <begin position="20"/>
        <end position="40"/>
    </location>
</feature>
<dbReference type="EMBL" id="CP086356">
    <property type="protein sequence ID" value="UNI17730.1"/>
    <property type="molecule type" value="Genomic_DNA"/>
</dbReference>
<dbReference type="RefSeq" id="XP_047841211.1">
    <property type="nucleotide sequence ID" value="XM_047985234.1"/>
</dbReference>
<dbReference type="KEGG" id="ptkz:JDV02_004051"/>